<name>A0ABD0NYV9_CIRMR</name>
<organism evidence="6 7">
    <name type="scientific">Cirrhinus mrigala</name>
    <name type="common">Mrigala</name>
    <dbReference type="NCBI Taxonomy" id="683832"/>
    <lineage>
        <taxon>Eukaryota</taxon>
        <taxon>Metazoa</taxon>
        <taxon>Chordata</taxon>
        <taxon>Craniata</taxon>
        <taxon>Vertebrata</taxon>
        <taxon>Euteleostomi</taxon>
        <taxon>Actinopterygii</taxon>
        <taxon>Neopterygii</taxon>
        <taxon>Teleostei</taxon>
        <taxon>Ostariophysi</taxon>
        <taxon>Cypriniformes</taxon>
        <taxon>Cyprinidae</taxon>
        <taxon>Labeoninae</taxon>
        <taxon>Labeonini</taxon>
        <taxon>Cirrhinus</taxon>
    </lineage>
</organism>
<reference evidence="6 7" key="1">
    <citation type="submission" date="2024-05" db="EMBL/GenBank/DDBJ databases">
        <title>Genome sequencing and assembly of Indian major carp, Cirrhinus mrigala (Hamilton, 1822).</title>
        <authorList>
            <person name="Mohindra V."/>
            <person name="Chowdhury L.M."/>
            <person name="Lal K."/>
            <person name="Jena J.K."/>
        </authorList>
    </citation>
    <scope>NUCLEOTIDE SEQUENCE [LARGE SCALE GENOMIC DNA]</scope>
    <source>
        <strain evidence="6">CM1030</strain>
        <tissue evidence="6">Blood</tissue>
    </source>
</reference>
<proteinExistence type="predicted"/>
<evidence type="ECO:0000256" key="4">
    <source>
        <dbReference type="PROSITE-ProRule" id="PRU00192"/>
    </source>
</evidence>
<dbReference type="InterPro" id="IPR041615">
    <property type="entry name" value="Desmoplakin_SH3"/>
</dbReference>
<dbReference type="Proteomes" id="UP001529510">
    <property type="component" value="Unassembled WGS sequence"/>
</dbReference>
<sequence length="72" mass="8015">ITISKGEECVLEDNSQRTKWKVISPTGNEAMVPSVCFTIPPPNQEAIDTASRYSTQILTDTLIRISNTCRNM</sequence>
<dbReference type="InterPro" id="IPR001452">
    <property type="entry name" value="SH3_domain"/>
</dbReference>
<accession>A0ABD0NYV9</accession>
<dbReference type="Gene3D" id="2.30.30.40">
    <property type="entry name" value="SH3 Domains"/>
    <property type="match status" value="1"/>
</dbReference>
<dbReference type="AlphaFoldDB" id="A0ABD0NYV9"/>
<comment type="caution">
    <text evidence="6">The sequence shown here is derived from an EMBL/GenBank/DDBJ whole genome shotgun (WGS) entry which is preliminary data.</text>
</comment>
<keyword evidence="7" id="KW-1185">Reference proteome</keyword>
<feature type="domain" description="SH3" evidence="5">
    <location>
        <begin position="1"/>
        <end position="42"/>
    </location>
</feature>
<protein>
    <recommendedName>
        <fullName evidence="5">SH3 domain-containing protein</fullName>
    </recommendedName>
</protein>
<keyword evidence="3" id="KW-0677">Repeat</keyword>
<evidence type="ECO:0000313" key="6">
    <source>
        <dbReference type="EMBL" id="KAL0166146.1"/>
    </source>
</evidence>
<dbReference type="InterPro" id="IPR043197">
    <property type="entry name" value="Plakin"/>
</dbReference>
<evidence type="ECO:0000259" key="5">
    <source>
        <dbReference type="PROSITE" id="PS50002"/>
    </source>
</evidence>
<keyword evidence="1 4" id="KW-0728">SH3 domain</keyword>
<keyword evidence="2" id="KW-0597">Phosphoprotein</keyword>
<dbReference type="Pfam" id="PF17902">
    <property type="entry name" value="SH3_10"/>
    <property type="match status" value="1"/>
</dbReference>
<feature type="non-terminal residue" evidence="6">
    <location>
        <position position="1"/>
    </location>
</feature>
<evidence type="ECO:0000256" key="3">
    <source>
        <dbReference type="ARBA" id="ARBA00022737"/>
    </source>
</evidence>
<dbReference type="PANTHER" id="PTHR23169:SF25">
    <property type="entry name" value="MICROTUBULE-ACTIN CROSS-LINKING FACTOR 1, ISOFORMS 1_2_3_4_5"/>
    <property type="match status" value="1"/>
</dbReference>
<dbReference type="PANTHER" id="PTHR23169">
    <property type="entry name" value="ENVOPLAKIN"/>
    <property type="match status" value="1"/>
</dbReference>
<evidence type="ECO:0000256" key="1">
    <source>
        <dbReference type="ARBA" id="ARBA00022443"/>
    </source>
</evidence>
<dbReference type="EMBL" id="JAMKFB020000019">
    <property type="protein sequence ID" value="KAL0166146.1"/>
    <property type="molecule type" value="Genomic_DNA"/>
</dbReference>
<evidence type="ECO:0000256" key="2">
    <source>
        <dbReference type="ARBA" id="ARBA00022553"/>
    </source>
</evidence>
<dbReference type="PROSITE" id="PS50002">
    <property type="entry name" value="SH3"/>
    <property type="match status" value="1"/>
</dbReference>
<gene>
    <name evidence="6" type="ORF">M9458_037990</name>
</gene>
<evidence type="ECO:0000313" key="7">
    <source>
        <dbReference type="Proteomes" id="UP001529510"/>
    </source>
</evidence>